<dbReference type="PANTHER" id="PTHR34846">
    <property type="entry name" value="4-CARBOXYMUCONOLACTONE DECARBOXYLASE FAMILY PROTEIN (AFU_ORTHOLOGUE AFUA_6G11590)"/>
    <property type="match status" value="1"/>
</dbReference>
<dbReference type="GO" id="GO:0051920">
    <property type="term" value="F:peroxiredoxin activity"/>
    <property type="evidence" value="ECO:0007669"/>
    <property type="project" value="InterPro"/>
</dbReference>
<protein>
    <recommendedName>
        <fullName evidence="1">Carboxymuconolactone decarboxylase-like domain-containing protein</fullName>
    </recommendedName>
</protein>
<evidence type="ECO:0000313" key="3">
    <source>
        <dbReference type="Proteomes" id="UP000004816"/>
    </source>
</evidence>
<comment type="caution">
    <text evidence="2">The sequence shown here is derived from an EMBL/GenBank/DDBJ whole genome shotgun (WGS) entry which is preliminary data.</text>
</comment>
<dbReference type="eggNOG" id="COG2128">
    <property type="taxonomic scope" value="Bacteria"/>
</dbReference>
<evidence type="ECO:0000313" key="2">
    <source>
        <dbReference type="EMBL" id="EFV14878.1"/>
    </source>
</evidence>
<sequence length="181" mass="20084">MATTAQPRIAPGGFWKIGPLAWVIDQAGRRRLRISQFRVISTLGRNIRLFPFFIGYTGYFQGLSSIRLRNVELVILRVANLRGSAYELNHHIRMSARAGVTDEERARVAEGPSAPGWSAKEKALLTAVDGFVKDKAIGDADWAELAKHFTEAQIIEILMLTGAYDSLATTIDIVGIQTEYH</sequence>
<keyword evidence="3" id="KW-1185">Reference proteome</keyword>
<evidence type="ECO:0000259" key="1">
    <source>
        <dbReference type="Pfam" id="PF02627"/>
    </source>
</evidence>
<dbReference type="STRING" id="679197.HMPREF9336_00261"/>
<feature type="domain" description="Carboxymuconolactone decarboxylase-like" evidence="1">
    <location>
        <begin position="64"/>
        <end position="128"/>
    </location>
</feature>
<name>E5XL92_SEGRC</name>
<dbReference type="HOGENOM" id="CLU_082760_2_1_11"/>
<organism evidence="2 3">
    <name type="scientific">Segniliparus rugosus (strain ATCC BAA-974 / DSM 45345 / CCUG 50838 / CIP 108380 / JCM 13579 / CDC 945)</name>
    <dbReference type="NCBI Taxonomy" id="679197"/>
    <lineage>
        <taxon>Bacteria</taxon>
        <taxon>Bacillati</taxon>
        <taxon>Actinomycetota</taxon>
        <taxon>Actinomycetes</taxon>
        <taxon>Mycobacteriales</taxon>
        <taxon>Segniliparaceae</taxon>
        <taxon>Segniliparus</taxon>
    </lineage>
</organism>
<dbReference type="EMBL" id="ACZI02000003">
    <property type="protein sequence ID" value="EFV14878.1"/>
    <property type="molecule type" value="Genomic_DNA"/>
</dbReference>
<gene>
    <name evidence="2" type="ORF">HMPREF9336_00261</name>
</gene>
<proteinExistence type="predicted"/>
<dbReference type="InterPro" id="IPR029032">
    <property type="entry name" value="AhpD-like"/>
</dbReference>
<dbReference type="Pfam" id="PF02627">
    <property type="entry name" value="CMD"/>
    <property type="match status" value="1"/>
</dbReference>
<dbReference type="Proteomes" id="UP000004816">
    <property type="component" value="Unassembled WGS sequence"/>
</dbReference>
<dbReference type="PANTHER" id="PTHR34846:SF5">
    <property type="entry name" value="CARBOXYMUCONOLACTONE DECARBOXYLASE-LIKE DOMAIN-CONTAINING PROTEIN"/>
    <property type="match status" value="1"/>
</dbReference>
<dbReference type="SUPFAM" id="SSF69118">
    <property type="entry name" value="AhpD-like"/>
    <property type="match status" value="1"/>
</dbReference>
<dbReference type="Gene3D" id="1.20.1290.10">
    <property type="entry name" value="AhpD-like"/>
    <property type="match status" value="1"/>
</dbReference>
<dbReference type="InterPro" id="IPR003779">
    <property type="entry name" value="CMD-like"/>
</dbReference>
<dbReference type="RefSeq" id="WP_007467078.1">
    <property type="nucleotide sequence ID" value="NZ_KI391954.1"/>
</dbReference>
<reference evidence="2 3" key="1">
    <citation type="journal article" date="2011" name="Stand. Genomic Sci.">
        <title>High quality draft genome sequence of Segniliparus rugosus CDC 945(T)= (ATCC BAA-974(T)).</title>
        <authorList>
            <person name="Earl A.M."/>
            <person name="Desjardins C.A."/>
            <person name="Fitzgerald M.G."/>
            <person name="Arachchi H.M."/>
            <person name="Zeng Q."/>
            <person name="Mehta T."/>
            <person name="Griggs A."/>
            <person name="Birren B.W."/>
            <person name="Toney N.C."/>
            <person name="Carr J."/>
            <person name="Posey J."/>
            <person name="Butler W.R."/>
        </authorList>
    </citation>
    <scope>NUCLEOTIDE SEQUENCE [LARGE SCALE GENOMIC DNA]</scope>
    <source>
        <strain evidence="3">ATCC BAA-974 / DSM 45345 / CCUG 50838 / CIP 108380 / JCM 13579 / CDC 945</strain>
    </source>
</reference>
<dbReference type="OrthoDB" id="4704294at2"/>
<accession>E5XL92</accession>
<dbReference type="AlphaFoldDB" id="E5XL92"/>